<dbReference type="SUPFAM" id="SSF52777">
    <property type="entry name" value="CoA-dependent acyltransferases"/>
    <property type="match status" value="1"/>
</dbReference>
<dbReference type="EMBL" id="KV875111">
    <property type="protein sequence ID" value="OIW22660.1"/>
    <property type="molecule type" value="Genomic_DNA"/>
</dbReference>
<sequence>MGVVSRARTAGLGINIQDVLRSKSVVRLAQNTKSLAPASTESRGEEESHEHFGLSPIQSMYMLSASRHTRGARLNQSSLLSVAGRVPFSAIKSAQNMIVQRHHMLRARFTKKQDGSWDQRITKAGVSNYCVAVACIS</sequence>
<protein>
    <submittedName>
        <fullName evidence="2">Uncharacterized protein</fullName>
    </submittedName>
</protein>
<organism evidence="2 3">
    <name type="scientific">Coniochaeta ligniaria NRRL 30616</name>
    <dbReference type="NCBI Taxonomy" id="1408157"/>
    <lineage>
        <taxon>Eukaryota</taxon>
        <taxon>Fungi</taxon>
        <taxon>Dikarya</taxon>
        <taxon>Ascomycota</taxon>
        <taxon>Pezizomycotina</taxon>
        <taxon>Sordariomycetes</taxon>
        <taxon>Sordariomycetidae</taxon>
        <taxon>Coniochaetales</taxon>
        <taxon>Coniochaetaceae</taxon>
        <taxon>Coniochaeta</taxon>
    </lineage>
</organism>
<name>A0A1J7J0J4_9PEZI</name>
<evidence type="ECO:0000313" key="3">
    <source>
        <dbReference type="Proteomes" id="UP000182658"/>
    </source>
</evidence>
<accession>A0A1J7J0J4</accession>
<proteinExistence type="inferred from homology"/>
<gene>
    <name evidence="2" type="ORF">CONLIGDRAFT_694858</name>
</gene>
<dbReference type="Proteomes" id="UP000182658">
    <property type="component" value="Unassembled WGS sequence"/>
</dbReference>
<comment type="similarity">
    <text evidence="1">Belongs to the NRP synthetase family.</text>
</comment>
<reference evidence="2 3" key="1">
    <citation type="submission" date="2016-10" db="EMBL/GenBank/DDBJ databases">
        <title>Draft genome sequence of Coniochaeta ligniaria NRRL30616, a lignocellulolytic fungus for bioabatement of inhibitors in plant biomass hydrolysates.</title>
        <authorList>
            <consortium name="DOE Joint Genome Institute"/>
            <person name="Jimenez D.J."/>
            <person name="Hector R.E."/>
            <person name="Riley R."/>
            <person name="Sun H."/>
            <person name="Grigoriev I.V."/>
            <person name="Van Elsas J.D."/>
            <person name="Nichols N.N."/>
        </authorList>
    </citation>
    <scope>NUCLEOTIDE SEQUENCE [LARGE SCALE GENOMIC DNA]</scope>
    <source>
        <strain evidence="2 3">NRRL 30616</strain>
    </source>
</reference>
<dbReference type="PANTHER" id="PTHR45398">
    <property type="match status" value="1"/>
</dbReference>
<dbReference type="Gene3D" id="3.30.559.10">
    <property type="entry name" value="Chloramphenicol acetyltransferase-like domain"/>
    <property type="match status" value="1"/>
</dbReference>
<evidence type="ECO:0000313" key="2">
    <source>
        <dbReference type="EMBL" id="OIW22660.1"/>
    </source>
</evidence>
<dbReference type="AlphaFoldDB" id="A0A1J7J0J4"/>
<dbReference type="STRING" id="1408157.A0A1J7J0J4"/>
<dbReference type="PANTHER" id="PTHR45398:SF1">
    <property type="entry name" value="ENZYME, PUTATIVE (JCVI)-RELATED"/>
    <property type="match status" value="1"/>
</dbReference>
<dbReference type="InterPro" id="IPR023213">
    <property type="entry name" value="CAT-like_dom_sf"/>
</dbReference>
<dbReference type="InParanoid" id="A0A1J7J0J4"/>
<evidence type="ECO:0000256" key="1">
    <source>
        <dbReference type="ARBA" id="ARBA00029454"/>
    </source>
</evidence>
<keyword evidence="3" id="KW-1185">Reference proteome</keyword>